<dbReference type="AlphaFoldDB" id="A0A1Y2D3P6"/>
<evidence type="ECO:0000313" key="7">
    <source>
        <dbReference type="EMBL" id="ORY53764.1"/>
    </source>
</evidence>
<evidence type="ECO:0000313" key="8">
    <source>
        <dbReference type="Proteomes" id="UP000193642"/>
    </source>
</evidence>
<gene>
    <name evidence="7" type="ORF">BCR33DRAFT_711126</name>
</gene>
<dbReference type="Proteomes" id="UP000193642">
    <property type="component" value="Unassembled WGS sequence"/>
</dbReference>
<reference evidence="7 8" key="1">
    <citation type="submission" date="2016-07" db="EMBL/GenBank/DDBJ databases">
        <title>Pervasive Adenine N6-methylation of Active Genes in Fungi.</title>
        <authorList>
            <consortium name="DOE Joint Genome Institute"/>
            <person name="Mondo S.J."/>
            <person name="Dannebaum R.O."/>
            <person name="Kuo R.C."/>
            <person name="Labutti K."/>
            <person name="Haridas S."/>
            <person name="Kuo A."/>
            <person name="Salamov A."/>
            <person name="Ahrendt S.R."/>
            <person name="Lipzen A."/>
            <person name="Sullivan W."/>
            <person name="Andreopoulos W.B."/>
            <person name="Clum A."/>
            <person name="Lindquist E."/>
            <person name="Daum C."/>
            <person name="Ramamoorthy G.K."/>
            <person name="Gryganskyi A."/>
            <person name="Culley D."/>
            <person name="Magnuson J.K."/>
            <person name="James T.Y."/>
            <person name="O'Malley M.A."/>
            <person name="Stajich J.E."/>
            <person name="Spatafora J.W."/>
            <person name="Visel A."/>
            <person name="Grigoriev I.V."/>
        </authorList>
    </citation>
    <scope>NUCLEOTIDE SEQUENCE [LARGE SCALE GENOMIC DNA]</scope>
    <source>
        <strain evidence="7 8">JEL800</strain>
    </source>
</reference>
<keyword evidence="5 6" id="KW-0472">Membrane</keyword>
<comment type="subcellular location">
    <subcellularLocation>
        <location evidence="1">Membrane</location>
        <topology evidence="1">Multi-pass membrane protein</topology>
    </subcellularLocation>
</comment>
<comment type="caution">
    <text evidence="7">The sequence shown here is derived from an EMBL/GenBank/DDBJ whole genome shotgun (WGS) entry which is preliminary data.</text>
</comment>
<dbReference type="EMBL" id="MCGO01000001">
    <property type="protein sequence ID" value="ORY53764.1"/>
    <property type="molecule type" value="Genomic_DNA"/>
</dbReference>
<dbReference type="OrthoDB" id="430207at2759"/>
<evidence type="ECO:0000256" key="1">
    <source>
        <dbReference type="ARBA" id="ARBA00004141"/>
    </source>
</evidence>
<dbReference type="Pfam" id="PF04117">
    <property type="entry name" value="Mpv17_PMP22"/>
    <property type="match status" value="1"/>
</dbReference>
<dbReference type="GO" id="GO:0005739">
    <property type="term" value="C:mitochondrion"/>
    <property type="evidence" value="ECO:0007669"/>
    <property type="project" value="TreeGrafter"/>
</dbReference>
<evidence type="ECO:0000256" key="4">
    <source>
        <dbReference type="ARBA" id="ARBA00022989"/>
    </source>
</evidence>
<evidence type="ECO:0000256" key="2">
    <source>
        <dbReference type="ARBA" id="ARBA00006824"/>
    </source>
</evidence>
<evidence type="ECO:0000256" key="6">
    <source>
        <dbReference type="RuleBase" id="RU363053"/>
    </source>
</evidence>
<name>A0A1Y2D3P6_9FUNG</name>
<dbReference type="InterPro" id="IPR007248">
    <property type="entry name" value="Mpv17_PMP22"/>
</dbReference>
<feature type="transmembrane region" description="Helical" evidence="6">
    <location>
        <begin position="137"/>
        <end position="156"/>
    </location>
</feature>
<keyword evidence="8" id="KW-1185">Reference proteome</keyword>
<dbReference type="STRING" id="329046.A0A1Y2D3P6"/>
<feature type="transmembrane region" description="Helical" evidence="6">
    <location>
        <begin position="53"/>
        <end position="71"/>
    </location>
</feature>
<comment type="similarity">
    <text evidence="2 6">Belongs to the peroxisomal membrane protein PXMP2/4 family.</text>
</comment>
<organism evidence="7 8">
    <name type="scientific">Rhizoclosmatium globosum</name>
    <dbReference type="NCBI Taxonomy" id="329046"/>
    <lineage>
        <taxon>Eukaryota</taxon>
        <taxon>Fungi</taxon>
        <taxon>Fungi incertae sedis</taxon>
        <taxon>Chytridiomycota</taxon>
        <taxon>Chytridiomycota incertae sedis</taxon>
        <taxon>Chytridiomycetes</taxon>
        <taxon>Chytridiales</taxon>
        <taxon>Chytriomycetaceae</taxon>
        <taxon>Rhizoclosmatium</taxon>
    </lineage>
</organism>
<evidence type="ECO:0000256" key="5">
    <source>
        <dbReference type="ARBA" id="ARBA00023136"/>
    </source>
</evidence>
<feature type="transmembrane region" description="Helical" evidence="6">
    <location>
        <begin position="95"/>
        <end position="117"/>
    </location>
</feature>
<protein>
    <submittedName>
        <fullName evidence="7">Putative integral membrane protein, Mpv17/PMP22 family</fullName>
    </submittedName>
</protein>
<keyword evidence="3 6" id="KW-0812">Transmembrane</keyword>
<accession>A0A1Y2D3P6</accession>
<dbReference type="PANTHER" id="PTHR11266">
    <property type="entry name" value="PEROXISOMAL MEMBRANE PROTEIN 2, PXMP2 MPV17"/>
    <property type="match status" value="1"/>
</dbReference>
<proteinExistence type="inferred from homology"/>
<evidence type="ECO:0000256" key="3">
    <source>
        <dbReference type="ARBA" id="ARBA00022692"/>
    </source>
</evidence>
<feature type="transmembrane region" description="Helical" evidence="6">
    <location>
        <begin position="12"/>
        <end position="32"/>
    </location>
</feature>
<keyword evidence="4 6" id="KW-1133">Transmembrane helix</keyword>
<dbReference type="PANTHER" id="PTHR11266:SF17">
    <property type="entry name" value="PROTEIN MPV17"/>
    <property type="match status" value="1"/>
</dbReference>
<sequence>MFKAYDRILRRHPIGVQAVTTAGLFVLGDVIAQQVVEKKMAIKSHDFGRSAKLGAFGLCLAGPCFALWYPFLQRSVKFNSEVKNVVGRVFLDQTVFAPTFIALFISSTTLMNGGTVADVKSRLNEGYMEVLMNNWKIWPAVQLINFAVVPVIYRSLVVNTLATGWNAYLSLLSARLNEKSE</sequence>
<dbReference type="GO" id="GO:0016020">
    <property type="term" value="C:membrane"/>
    <property type="evidence" value="ECO:0007669"/>
    <property type="project" value="UniProtKB-SubCell"/>
</dbReference>